<reference evidence="2 3" key="1">
    <citation type="submission" date="2023-03" db="EMBL/GenBank/DDBJ databases">
        <title>Complete genome sequences of several Auritidibacter ignavus strains isolated from ear infections.</title>
        <authorList>
            <person name="Baehr T."/>
            <person name="Baumhoegger A.M."/>
        </authorList>
    </citation>
    <scope>NUCLEOTIDE SEQUENCE [LARGE SCALE GENOMIC DNA]</scope>
    <source>
        <strain evidence="2 3">BABAE-6</strain>
    </source>
</reference>
<evidence type="ECO:0008006" key="4">
    <source>
        <dbReference type="Google" id="ProtNLM"/>
    </source>
</evidence>
<keyword evidence="1" id="KW-1133">Transmembrane helix</keyword>
<feature type="transmembrane region" description="Helical" evidence="1">
    <location>
        <begin position="163"/>
        <end position="184"/>
    </location>
</feature>
<keyword evidence="1" id="KW-0812">Transmembrane</keyword>
<organism evidence="2 3">
    <name type="scientific">Auritidibacter ignavus</name>
    <dbReference type="NCBI Taxonomy" id="678932"/>
    <lineage>
        <taxon>Bacteria</taxon>
        <taxon>Bacillati</taxon>
        <taxon>Actinomycetota</taxon>
        <taxon>Actinomycetes</taxon>
        <taxon>Micrococcales</taxon>
        <taxon>Micrococcaceae</taxon>
        <taxon>Auritidibacter</taxon>
    </lineage>
</organism>
<dbReference type="Proteomes" id="UP001224674">
    <property type="component" value="Chromosome"/>
</dbReference>
<name>A0AAJ6AN09_9MICC</name>
<evidence type="ECO:0000256" key="1">
    <source>
        <dbReference type="SAM" id="Phobius"/>
    </source>
</evidence>
<feature type="transmembrane region" description="Helical" evidence="1">
    <location>
        <begin position="190"/>
        <end position="208"/>
    </location>
</feature>
<protein>
    <recommendedName>
        <fullName evidence="4">Type II secretion system protein GspF domain-containing protein</fullName>
    </recommendedName>
</protein>
<dbReference type="EMBL" id="CP122566">
    <property type="protein sequence ID" value="WGH93026.1"/>
    <property type="molecule type" value="Genomic_DNA"/>
</dbReference>
<sequence length="219" mass="23342">MSRTPTTLAHRSKNLLATTPLGPLLGLAEPGELSEIIEMLRQAAALLDAGRDPQRVWSELALGYPACPRSVATDDTDPGCCLHHTLAAQQGLEVLAETPLQHVTGPGEPHYWQQISGSLELARDTGMKLSTLLSRLADALEAGEDVHQARQTAAAGPRSTATLLAWLPVAGMALSAMIGVTVFHLLLEPIGWVLLATGVGLATLGRWWSQRLVKEAQNV</sequence>
<gene>
    <name evidence="2" type="ORF">QDX21_12160</name>
</gene>
<keyword evidence="3" id="KW-1185">Reference proteome</keyword>
<keyword evidence="1" id="KW-0472">Membrane</keyword>
<proteinExistence type="predicted"/>
<dbReference type="AlphaFoldDB" id="A0AAJ6AN09"/>
<accession>A0AAJ6AN09</accession>
<evidence type="ECO:0000313" key="3">
    <source>
        <dbReference type="Proteomes" id="UP001224674"/>
    </source>
</evidence>
<dbReference type="RefSeq" id="WP_110110228.1">
    <property type="nucleotide sequence ID" value="NZ_CP122561.1"/>
</dbReference>
<evidence type="ECO:0000313" key="2">
    <source>
        <dbReference type="EMBL" id="WGH93026.1"/>
    </source>
</evidence>